<accession>A0ACB7Y9N0</accession>
<dbReference type="EMBL" id="CM037157">
    <property type="protein sequence ID" value="KAH7850095.1"/>
    <property type="molecule type" value="Genomic_DNA"/>
</dbReference>
<proteinExistence type="predicted"/>
<keyword evidence="2" id="KW-1185">Reference proteome</keyword>
<protein>
    <submittedName>
        <fullName evidence="1">Uncharacterized protein</fullName>
    </submittedName>
</protein>
<sequence length="364" mass="40636">MRTGLLNLPYEIFQLPKLQNLDLGDNYNMTGNLLKVKWGYNSSLEKLVLSDTLMSGKLPDSIGYLRFLNCLDLNYNQFSGPLPESLGNLTRITRLFLLGNGFTGRSPGQGNNRNGEIPDFFAKLLKLEDLRLGSNNFAGPFPRWVSNLTQLIYLDISNTALTGPIPSNITGFRKLSDLHLYNSSLNGTLPSWLFAIPSLQLLVLSSNQLTGQIHEFRRDSPLVWIELSYNKLSGPIPQSISGLVNLSYLYLQSNNLSGDVELQKFSNLEVLHLSKNNLSVRIGNNANATWPNLSSLGLSSCNITEFPDFLQNLDENLLRVLDLSNNKIYGEIPKWEEFTSGMATMSTTIPCCPIDGIDHMFHSL</sequence>
<evidence type="ECO:0000313" key="2">
    <source>
        <dbReference type="Proteomes" id="UP000828048"/>
    </source>
</evidence>
<gene>
    <name evidence="1" type="ORF">Vadar_027899</name>
</gene>
<reference evidence="1 2" key="1">
    <citation type="journal article" date="2021" name="Hortic Res">
        <title>High-quality reference genome and annotation aids understanding of berry development for evergreen blueberry (Vaccinium darrowii).</title>
        <authorList>
            <person name="Yu J."/>
            <person name="Hulse-Kemp A.M."/>
            <person name="Babiker E."/>
            <person name="Staton M."/>
        </authorList>
    </citation>
    <scope>NUCLEOTIDE SEQUENCE [LARGE SCALE GENOMIC DNA]</scope>
    <source>
        <strain evidence="2">cv. NJ 8807/NJ 8810</strain>
        <tissue evidence="1">Young leaf</tissue>
    </source>
</reference>
<dbReference type="Proteomes" id="UP000828048">
    <property type="component" value="Chromosome 7"/>
</dbReference>
<organism evidence="1 2">
    <name type="scientific">Vaccinium darrowii</name>
    <dbReference type="NCBI Taxonomy" id="229202"/>
    <lineage>
        <taxon>Eukaryota</taxon>
        <taxon>Viridiplantae</taxon>
        <taxon>Streptophyta</taxon>
        <taxon>Embryophyta</taxon>
        <taxon>Tracheophyta</taxon>
        <taxon>Spermatophyta</taxon>
        <taxon>Magnoliopsida</taxon>
        <taxon>eudicotyledons</taxon>
        <taxon>Gunneridae</taxon>
        <taxon>Pentapetalae</taxon>
        <taxon>asterids</taxon>
        <taxon>Ericales</taxon>
        <taxon>Ericaceae</taxon>
        <taxon>Vaccinioideae</taxon>
        <taxon>Vaccinieae</taxon>
        <taxon>Vaccinium</taxon>
    </lineage>
</organism>
<comment type="caution">
    <text evidence="1">The sequence shown here is derived from an EMBL/GenBank/DDBJ whole genome shotgun (WGS) entry which is preliminary data.</text>
</comment>
<evidence type="ECO:0000313" key="1">
    <source>
        <dbReference type="EMBL" id="KAH7850095.1"/>
    </source>
</evidence>
<name>A0ACB7Y9N0_9ERIC</name>